<keyword evidence="2" id="KW-1185">Reference proteome</keyword>
<accession>A0A0S4JCH8</accession>
<dbReference type="EMBL" id="CYKH01001593">
    <property type="protein sequence ID" value="CUG87830.1"/>
    <property type="molecule type" value="Genomic_DNA"/>
</dbReference>
<evidence type="ECO:0000313" key="1">
    <source>
        <dbReference type="EMBL" id="CUG87830.1"/>
    </source>
</evidence>
<dbReference type="VEuPathDB" id="TriTrypDB:BSAL_12225"/>
<proteinExistence type="predicted"/>
<sequence>MFFTCLLLSEEITRDSMLSLTVTLLFIVPLVLGDVAWHKPHHPDRHAGNVGTIPPYSLNAACASETRELCEVRSPYSEQAIQCFESRKSELSPNCATWHEARMQCKGQIAASTMDGCPECRGFCGERHSLMHCIRAAGSRIRNMGVDDRCTDTDFFRSINRRFKR</sequence>
<organism evidence="1 2">
    <name type="scientific">Bodo saltans</name>
    <name type="common">Flagellated protozoan</name>
    <dbReference type="NCBI Taxonomy" id="75058"/>
    <lineage>
        <taxon>Eukaryota</taxon>
        <taxon>Discoba</taxon>
        <taxon>Euglenozoa</taxon>
        <taxon>Kinetoplastea</taxon>
        <taxon>Metakinetoplastina</taxon>
        <taxon>Eubodonida</taxon>
        <taxon>Bodonidae</taxon>
        <taxon>Bodo</taxon>
    </lineage>
</organism>
<dbReference type="Proteomes" id="UP000051952">
    <property type="component" value="Unassembled WGS sequence"/>
</dbReference>
<evidence type="ECO:0000313" key="2">
    <source>
        <dbReference type="Proteomes" id="UP000051952"/>
    </source>
</evidence>
<protein>
    <submittedName>
        <fullName evidence="1">Uncharacterized protein</fullName>
    </submittedName>
</protein>
<reference evidence="2" key="1">
    <citation type="submission" date="2015-09" db="EMBL/GenBank/DDBJ databases">
        <authorList>
            <consortium name="Pathogen Informatics"/>
        </authorList>
    </citation>
    <scope>NUCLEOTIDE SEQUENCE [LARGE SCALE GENOMIC DNA]</scope>
    <source>
        <strain evidence="2">Lake Konstanz</strain>
    </source>
</reference>
<gene>
    <name evidence="1" type="ORF">BSAL_12225</name>
</gene>
<dbReference type="AlphaFoldDB" id="A0A0S4JCH8"/>
<name>A0A0S4JCH8_BODSA</name>